<dbReference type="EMBL" id="BAAADV010000001">
    <property type="protein sequence ID" value="GAA0660366.1"/>
    <property type="molecule type" value="Genomic_DNA"/>
</dbReference>
<dbReference type="RefSeq" id="WP_343771788.1">
    <property type="nucleotide sequence ID" value="NZ_BAAADV010000001.1"/>
</dbReference>
<protein>
    <recommendedName>
        <fullName evidence="3">DUF7322 domain-containing protein</fullName>
    </recommendedName>
</protein>
<feature type="domain" description="DUF7322" evidence="3">
    <location>
        <begin position="44"/>
        <end position="104"/>
    </location>
</feature>
<feature type="transmembrane region" description="Helical" evidence="2">
    <location>
        <begin position="54"/>
        <end position="77"/>
    </location>
</feature>
<gene>
    <name evidence="4" type="ORF">GCM10009020_00400</name>
</gene>
<dbReference type="InterPro" id="IPR055746">
    <property type="entry name" value="DUF7322"/>
</dbReference>
<evidence type="ECO:0000256" key="2">
    <source>
        <dbReference type="SAM" id="Phobius"/>
    </source>
</evidence>
<proteinExistence type="predicted"/>
<feature type="transmembrane region" description="Helical" evidence="2">
    <location>
        <begin position="83"/>
        <end position="102"/>
    </location>
</feature>
<evidence type="ECO:0000313" key="4">
    <source>
        <dbReference type="EMBL" id="GAA0660366.1"/>
    </source>
</evidence>
<dbReference type="Pfam" id="PF24008">
    <property type="entry name" value="DUF7322"/>
    <property type="match status" value="1"/>
</dbReference>
<keyword evidence="2" id="KW-0472">Membrane</keyword>
<keyword evidence="2" id="KW-0812">Transmembrane</keyword>
<keyword evidence="2" id="KW-1133">Transmembrane helix</keyword>
<organism evidence="4 5">
    <name type="scientific">Natronoarchaeum mannanilyticum</name>
    <dbReference type="NCBI Taxonomy" id="926360"/>
    <lineage>
        <taxon>Archaea</taxon>
        <taxon>Methanobacteriati</taxon>
        <taxon>Methanobacteriota</taxon>
        <taxon>Stenosarchaea group</taxon>
        <taxon>Halobacteria</taxon>
        <taxon>Halobacteriales</taxon>
        <taxon>Natronoarchaeaceae</taxon>
    </lineage>
</organism>
<evidence type="ECO:0000256" key="1">
    <source>
        <dbReference type="SAM" id="MobiDB-lite"/>
    </source>
</evidence>
<accession>A0AAV3T6M8</accession>
<name>A0AAV3T6M8_9EURY</name>
<evidence type="ECO:0000259" key="3">
    <source>
        <dbReference type="Pfam" id="PF24008"/>
    </source>
</evidence>
<comment type="caution">
    <text evidence="4">The sequence shown here is derived from an EMBL/GenBank/DDBJ whole genome shotgun (WGS) entry which is preliminary data.</text>
</comment>
<reference evidence="4 5" key="1">
    <citation type="journal article" date="2019" name="Int. J. Syst. Evol. Microbiol.">
        <title>The Global Catalogue of Microorganisms (GCM) 10K type strain sequencing project: providing services to taxonomists for standard genome sequencing and annotation.</title>
        <authorList>
            <consortium name="The Broad Institute Genomics Platform"/>
            <consortium name="The Broad Institute Genome Sequencing Center for Infectious Disease"/>
            <person name="Wu L."/>
            <person name="Ma J."/>
        </authorList>
    </citation>
    <scope>NUCLEOTIDE SEQUENCE [LARGE SCALE GENOMIC DNA]</scope>
    <source>
        <strain evidence="4 5">JCM 16328</strain>
    </source>
</reference>
<dbReference type="Proteomes" id="UP001500420">
    <property type="component" value="Unassembled WGS sequence"/>
</dbReference>
<evidence type="ECO:0000313" key="5">
    <source>
        <dbReference type="Proteomes" id="UP001500420"/>
    </source>
</evidence>
<feature type="region of interest" description="Disordered" evidence="1">
    <location>
        <begin position="26"/>
        <end position="47"/>
    </location>
</feature>
<feature type="compositionally biased region" description="Pro residues" evidence="1">
    <location>
        <begin position="32"/>
        <end position="43"/>
    </location>
</feature>
<dbReference type="AlphaFoldDB" id="A0AAV3T6M8"/>
<sequence>MFDEPADEEPDEVAPEEELDFDVVDSESTLPPEIPQAPEPPPASEASEELQKMFWSVVVLLNLAILAASLGVMYIIFRGRLQLGGGLILVGLLGGLHAYRIYRRYEYE</sequence>
<keyword evidence="5" id="KW-1185">Reference proteome</keyword>